<feature type="region of interest" description="Disordered" evidence="4">
    <location>
        <begin position="1335"/>
        <end position="1368"/>
    </location>
</feature>
<dbReference type="CDD" id="cd02257">
    <property type="entry name" value="Peptidase_C19"/>
    <property type="match status" value="1"/>
</dbReference>
<feature type="compositionally biased region" description="Polar residues" evidence="4">
    <location>
        <begin position="990"/>
        <end position="1000"/>
    </location>
</feature>
<feature type="compositionally biased region" description="Low complexity" evidence="4">
    <location>
        <begin position="602"/>
        <end position="617"/>
    </location>
</feature>
<reference evidence="6" key="2">
    <citation type="submission" date="2025-08" db="UniProtKB">
        <authorList>
            <consortium name="Ensembl"/>
        </authorList>
    </citation>
    <scope>IDENTIFICATION</scope>
</reference>
<feature type="region of interest" description="Disordered" evidence="4">
    <location>
        <begin position="1224"/>
        <end position="1243"/>
    </location>
</feature>
<evidence type="ECO:0000313" key="6">
    <source>
        <dbReference type="Ensembl" id="ENSCJPP00005020054.1"/>
    </source>
</evidence>
<feature type="compositionally biased region" description="Low complexity" evidence="4">
    <location>
        <begin position="868"/>
        <end position="885"/>
    </location>
</feature>
<dbReference type="Ensembl" id="ENSCJPT00005027702.1">
    <property type="protein sequence ID" value="ENSCJPP00005020054.1"/>
    <property type="gene ID" value="ENSCJPG00005016120.1"/>
</dbReference>
<feature type="region of interest" description="Disordered" evidence="4">
    <location>
        <begin position="651"/>
        <end position="693"/>
    </location>
</feature>
<feature type="region of interest" description="Disordered" evidence="4">
    <location>
        <begin position="1082"/>
        <end position="1117"/>
    </location>
</feature>
<dbReference type="GeneTree" id="ENSGT00940000155571"/>
<feature type="compositionally biased region" description="Polar residues" evidence="4">
    <location>
        <begin position="819"/>
        <end position="829"/>
    </location>
</feature>
<feature type="compositionally biased region" description="Polar residues" evidence="4">
    <location>
        <begin position="886"/>
        <end position="896"/>
    </location>
</feature>
<protein>
    <submittedName>
        <fullName evidence="6">Ubiquitin specific peptidase 54</fullName>
    </submittedName>
</protein>
<feature type="compositionally biased region" description="Basic and acidic residues" evidence="4">
    <location>
        <begin position="1560"/>
        <end position="1571"/>
    </location>
</feature>
<organism evidence="6 7">
    <name type="scientific">Coturnix japonica</name>
    <name type="common">Japanese quail</name>
    <name type="synonym">Coturnix coturnix japonica</name>
    <dbReference type="NCBI Taxonomy" id="93934"/>
    <lineage>
        <taxon>Eukaryota</taxon>
        <taxon>Metazoa</taxon>
        <taxon>Chordata</taxon>
        <taxon>Craniata</taxon>
        <taxon>Vertebrata</taxon>
        <taxon>Euteleostomi</taxon>
        <taxon>Archelosauria</taxon>
        <taxon>Archosauria</taxon>
        <taxon>Dinosauria</taxon>
        <taxon>Saurischia</taxon>
        <taxon>Theropoda</taxon>
        <taxon>Coelurosauria</taxon>
        <taxon>Aves</taxon>
        <taxon>Neognathae</taxon>
        <taxon>Galloanserae</taxon>
        <taxon>Galliformes</taxon>
        <taxon>Phasianidae</taxon>
        <taxon>Perdicinae</taxon>
        <taxon>Coturnix</taxon>
    </lineage>
</organism>
<feature type="region of interest" description="Disordered" evidence="4">
    <location>
        <begin position="969"/>
        <end position="1001"/>
    </location>
</feature>
<feature type="domain" description="USP" evidence="5">
    <location>
        <begin position="31"/>
        <end position="352"/>
    </location>
</feature>
<feature type="compositionally biased region" description="Basic and acidic residues" evidence="4">
    <location>
        <begin position="914"/>
        <end position="927"/>
    </location>
</feature>
<sequence length="1620" mass="180864">MSWKRSYFSVGRGNVQGMFTPRNTTSIAPSKGLSNEPGQNSCFLNSALQVLWHLDIFRRSFRQISTHKCMGDSCIFCALKGIFNQFQCSSEKVLPSDALRTALAKTFQDEQRFQLGIMDDAAECFENLLMRIHFHIADETKEDICTAPHCVSHQKFAMTLFEQCVCTSCGATSDPLPFIQMVHYISTTSLCNQAICMLERREKPTPDMFGELLQNASTMGDLRNCPSNCGEKIRIRRVLMNSPQIITIGLVWDSDHSDLAEDVIHSLGTCLKLGDLFFRVTDDRAKHSELYLVGMICYYGKHYSTFFFQTKIRKWMYFDDAHVKEIGPKWKDVVTKCIKGHYQPLLLLYADPRGTPVSTQDLPPQVDLQQYSRTCYDSEDSGHLTDSECNQRHISKKGSLAERKRSSSRSRRKGDETQSSGYHSEGETLKEKQAPRAAPKPSSSTSRLREFKETVSNMIHNRPQQISQTNQNSPHRGSHVDQAETRPSKSLSVHSRDWEVESTSSESKSSSSSRYRPSWRPKRESLNIDSIFSKDKRKHCGYTQLSPFSEEAGKELMENEVKERTVQETRSSQSNVRYKRPVPSRGTQHVMDQHPHLIQRMESGYESSERNSSSPVSLDMPLSESSSTHRDIHMKRTGGLVPAWRSIPKSHSSSILEVEPTSSNGSWASSPRSELDELQEEVARRAHEQELRRKREKEMEAAMGFNPRPSRFMDLDELQNQGRSDGFEKSMQEADSIFEESLNQEQKGDCASALALCNEAISKLRLAMHDANSSTHSRALVDKKLQISIRKARSLQDRMQHQQPSQPLPSPTCHPPQGGTVSQSTSEQTGPFQVLLSQEVPLEPNKEVEFGSSSFFHPPASCHELHSSLYPESSSLSPPESNPSNRISPKFQSASSDFHDQVPSFPYRQGLAERSARTENDAHHSVEFTDTTATGPKEYRECCSSSKLEEVHSIAPILTPNTVNSGSLPTLFPCPHPPQAASPEKDIQHSPCSKLSSSPVRPSIDHLGSYHEMSPAVSPPSQQCSLDPLQKTNKYSRANSHEILLPSQDEYSIAEGCKSEAVSTKGHVRSLAEQFQKMHAVSQRKGTHERGWTSAVCQDETSPKQIQKSSINPSPSDYRQLIHQNQENKTQSSEKLHSTVDIRDGVISLEGKQVASKSICSISEEMCRRGGQNIVDPAPYLERHCHDGGMKQVDDGATGSMVASMPVDRWVDNVTRYYSSQKDNKNTEWLPVPGRSPSLSDQRAVGDDLSRIPVHLHPQWNQDTEQELSELESLYQTSLQASQATRPFLGRQDSARYPFDHSVSANLNARKLCTTAGMGLSKTPTAEIERSLYGSTASSEAPNMRKMPMETSHRSSSSTSLPFPHDPPVFPFDPQHTPNQVQHLPHDVLVPSMVGKARKLSGDQKNIIQKLLVVPDRGEAFQGEDYPGMALSYGSLPCAPRGTLSQGQKPLPNPCSGGGASNVSGHWLNMGYPARQAATLPDKRMTLWGKRAGQPGKSLQEGFLQQPSQHQMRESYATSCRLPASTDYSTLRILHQPSWDLGSPQGCPVPPSSVKAPGPRRVDMPPDEDWRQNSYTPQPGRRWMLPVHVKDGAFSSASEAHRNMLARAAAATGTVQKNGW</sequence>
<feature type="region of interest" description="Disordered" evidence="4">
    <location>
        <begin position="1539"/>
        <end position="1577"/>
    </location>
</feature>
<keyword evidence="2" id="KW-0833">Ubl conjugation pathway</keyword>
<dbReference type="GO" id="GO:0016579">
    <property type="term" value="P:protein deubiquitination"/>
    <property type="evidence" value="ECO:0007669"/>
    <property type="project" value="InterPro"/>
</dbReference>
<feature type="region of interest" description="Disordered" evidence="4">
    <location>
        <begin position="602"/>
        <end position="631"/>
    </location>
</feature>
<keyword evidence="3" id="KW-0378">Hydrolase</keyword>
<feature type="compositionally biased region" description="Polar residues" evidence="4">
    <location>
        <begin position="454"/>
        <end position="475"/>
    </location>
</feature>
<dbReference type="PANTHER" id="PTHR22975">
    <property type="entry name" value="UBIQUITIN SPECIFIC PROTEINASE"/>
    <property type="match status" value="1"/>
</dbReference>
<dbReference type="GO" id="GO:0004843">
    <property type="term" value="F:cysteine-type deubiquitinase activity"/>
    <property type="evidence" value="ECO:0007669"/>
    <property type="project" value="InterPro"/>
</dbReference>
<dbReference type="FunFam" id="3.90.70.10:FF:000041">
    <property type="entry name" value="Inactive ubiquitin carboxyl-terminal hydrolase 53"/>
    <property type="match status" value="1"/>
</dbReference>
<evidence type="ECO:0000259" key="5">
    <source>
        <dbReference type="PROSITE" id="PS50235"/>
    </source>
</evidence>
<dbReference type="InterPro" id="IPR052398">
    <property type="entry name" value="Ubiquitin_hydrolase_53/54"/>
</dbReference>
<feature type="region of interest" description="Disordered" evidence="4">
    <location>
        <begin position="868"/>
        <end position="933"/>
    </location>
</feature>
<feature type="compositionally biased region" description="Low complexity" evidence="4">
    <location>
        <begin position="501"/>
        <end position="513"/>
    </location>
</feature>
<feature type="compositionally biased region" description="Low complexity" evidence="4">
    <location>
        <begin position="1354"/>
        <end position="1363"/>
    </location>
</feature>
<feature type="compositionally biased region" description="Basic and acidic residues" evidence="4">
    <location>
        <begin position="380"/>
        <end position="391"/>
    </location>
</feature>
<reference evidence="6" key="1">
    <citation type="submission" date="2015-11" db="EMBL/GenBank/DDBJ databases">
        <authorList>
            <consortium name="International Coturnix japonica Genome Analysis Consortium"/>
            <person name="Warren W."/>
            <person name="Burt D.W."/>
            <person name="Antin P.B."/>
            <person name="Lanford R."/>
            <person name="Gros J."/>
            <person name="Wilson R.K."/>
        </authorList>
    </citation>
    <scope>NUCLEOTIDE SEQUENCE [LARGE SCALE GENOMIC DNA]</scope>
</reference>
<feature type="compositionally biased region" description="Basic and acidic residues" evidence="4">
    <location>
        <begin position="478"/>
        <end position="487"/>
    </location>
</feature>
<dbReference type="Gene3D" id="3.90.70.10">
    <property type="entry name" value="Cysteine proteinases"/>
    <property type="match status" value="1"/>
</dbReference>
<dbReference type="PROSITE" id="PS50235">
    <property type="entry name" value="USP_3"/>
    <property type="match status" value="1"/>
</dbReference>
<feature type="compositionally biased region" description="Basic and acidic residues" evidence="4">
    <location>
        <begin position="424"/>
        <end position="434"/>
    </location>
</feature>
<evidence type="ECO:0000256" key="3">
    <source>
        <dbReference type="ARBA" id="ARBA00022801"/>
    </source>
</evidence>
<name>A0A8C2U256_COTJA</name>
<comment type="similarity">
    <text evidence="1">Belongs to the peptidase C19 family.</text>
</comment>
<keyword evidence="7" id="KW-1185">Reference proteome</keyword>
<evidence type="ECO:0000256" key="2">
    <source>
        <dbReference type="ARBA" id="ARBA00022786"/>
    </source>
</evidence>
<feature type="compositionally biased region" description="Basic and acidic residues" evidence="4">
    <location>
        <begin position="551"/>
        <end position="567"/>
    </location>
</feature>
<dbReference type="Pfam" id="PF00443">
    <property type="entry name" value="UCH"/>
    <property type="match status" value="1"/>
</dbReference>
<dbReference type="SUPFAM" id="SSF54001">
    <property type="entry name" value="Cysteine proteinases"/>
    <property type="match status" value="1"/>
</dbReference>
<feature type="region of interest" description="Disordered" evidence="4">
    <location>
        <begin position="377"/>
        <end position="520"/>
    </location>
</feature>
<feature type="region of interest" description="Disordered" evidence="4">
    <location>
        <begin position="793"/>
        <end position="829"/>
    </location>
</feature>
<evidence type="ECO:0000256" key="4">
    <source>
        <dbReference type="SAM" id="MobiDB-lite"/>
    </source>
</evidence>
<feature type="region of interest" description="Disordered" evidence="4">
    <location>
        <begin position="551"/>
        <end position="589"/>
    </location>
</feature>
<feature type="compositionally biased region" description="Basic and acidic residues" evidence="4">
    <location>
        <begin position="681"/>
        <end position="693"/>
    </location>
</feature>
<dbReference type="InterPro" id="IPR001394">
    <property type="entry name" value="Peptidase_C19_UCH"/>
</dbReference>
<feature type="compositionally biased region" description="Polar residues" evidence="4">
    <location>
        <begin position="651"/>
        <end position="672"/>
    </location>
</feature>
<dbReference type="Proteomes" id="UP000694412">
    <property type="component" value="Chromosome 6"/>
</dbReference>
<proteinExistence type="inferred from homology"/>
<dbReference type="PANTHER" id="PTHR22975:SF5">
    <property type="entry name" value="INACTIVE UBIQUITIN CARBOXYL-TERMINAL HYDROLASE 54"/>
    <property type="match status" value="1"/>
</dbReference>
<accession>A0A8C2U256</accession>
<feature type="compositionally biased region" description="Polar residues" evidence="4">
    <location>
        <begin position="1095"/>
        <end position="1117"/>
    </location>
</feature>
<evidence type="ECO:0000313" key="7">
    <source>
        <dbReference type="Proteomes" id="UP000694412"/>
    </source>
</evidence>
<gene>
    <name evidence="6" type="primary">USP54</name>
</gene>
<evidence type="ECO:0000256" key="1">
    <source>
        <dbReference type="ARBA" id="ARBA00009085"/>
    </source>
</evidence>
<dbReference type="InterPro" id="IPR038765">
    <property type="entry name" value="Papain-like_cys_pep_sf"/>
</dbReference>
<dbReference type="InterPro" id="IPR028889">
    <property type="entry name" value="USP"/>
</dbReference>
<reference evidence="6" key="3">
    <citation type="submission" date="2025-09" db="UniProtKB">
        <authorList>
            <consortium name="Ensembl"/>
        </authorList>
    </citation>
    <scope>IDENTIFICATION</scope>
</reference>